<dbReference type="InterPro" id="IPR007272">
    <property type="entry name" value="Sulf_transp_TsuA/YedE"/>
</dbReference>
<keyword evidence="7 9" id="KW-0472">Membrane</keyword>
<evidence type="ECO:0000256" key="3">
    <source>
        <dbReference type="ARBA" id="ARBA00022475"/>
    </source>
</evidence>
<dbReference type="AlphaFoldDB" id="A0A5Q0BNZ8"/>
<keyword evidence="3" id="KW-1003">Cell membrane</keyword>
<sequence length="132" mass="13716">MNALAGGVLIGISAALLMGLHGKILGVTGIIRNAFHHDAAERPWRWAFLAGVLAVGILVKLFAPALLEIAHPASPGLYIVSGLLVGYGAARANGCTSGHGVCGISRLSSRSIVATITFMTTSMLTVWIVKRL</sequence>
<keyword evidence="6 9" id="KW-1133">Transmembrane helix</keyword>
<dbReference type="Proteomes" id="UP000325755">
    <property type="component" value="Chromosome"/>
</dbReference>
<accession>A0A5Q0BNZ8</accession>
<evidence type="ECO:0000313" key="11">
    <source>
        <dbReference type="Proteomes" id="UP000325755"/>
    </source>
</evidence>
<proteinExistence type="inferred from homology"/>
<evidence type="ECO:0000256" key="8">
    <source>
        <dbReference type="ARBA" id="ARBA00035655"/>
    </source>
</evidence>
<organism evidence="10 11">
    <name type="scientific">Candidatus Methylospira mobilis</name>
    <dbReference type="NCBI Taxonomy" id="1808979"/>
    <lineage>
        <taxon>Bacteria</taxon>
        <taxon>Pseudomonadati</taxon>
        <taxon>Pseudomonadota</taxon>
        <taxon>Gammaproteobacteria</taxon>
        <taxon>Methylococcales</taxon>
        <taxon>Methylococcaceae</taxon>
        <taxon>Candidatus Methylospira</taxon>
    </lineage>
</organism>
<evidence type="ECO:0000256" key="7">
    <source>
        <dbReference type="ARBA" id="ARBA00023136"/>
    </source>
</evidence>
<name>A0A5Q0BNZ8_9GAMM</name>
<dbReference type="PANTHER" id="PTHR30574:SF1">
    <property type="entry name" value="SULPHUR TRANSPORT DOMAIN-CONTAINING PROTEIN"/>
    <property type="match status" value="1"/>
</dbReference>
<evidence type="ECO:0000256" key="4">
    <source>
        <dbReference type="ARBA" id="ARBA00022519"/>
    </source>
</evidence>
<evidence type="ECO:0000256" key="6">
    <source>
        <dbReference type="ARBA" id="ARBA00022989"/>
    </source>
</evidence>
<feature type="transmembrane region" description="Helical" evidence="9">
    <location>
        <begin position="75"/>
        <end position="92"/>
    </location>
</feature>
<keyword evidence="11" id="KW-1185">Reference proteome</keyword>
<protein>
    <submittedName>
        <fullName evidence="10">YeeE/YedE family protein</fullName>
    </submittedName>
</protein>
<evidence type="ECO:0000256" key="2">
    <source>
        <dbReference type="ARBA" id="ARBA00022448"/>
    </source>
</evidence>
<comment type="similarity">
    <text evidence="8">Belongs to the TsuA/YedE (TC 9.B.102) family.</text>
</comment>
<feature type="transmembrane region" description="Helical" evidence="9">
    <location>
        <begin position="112"/>
        <end position="129"/>
    </location>
</feature>
<dbReference type="PANTHER" id="PTHR30574">
    <property type="entry name" value="INNER MEMBRANE PROTEIN YEDE"/>
    <property type="match status" value="1"/>
</dbReference>
<evidence type="ECO:0000256" key="1">
    <source>
        <dbReference type="ARBA" id="ARBA00004429"/>
    </source>
</evidence>
<keyword evidence="2" id="KW-0813">Transport</keyword>
<evidence type="ECO:0000256" key="5">
    <source>
        <dbReference type="ARBA" id="ARBA00022692"/>
    </source>
</evidence>
<comment type="subcellular location">
    <subcellularLocation>
        <location evidence="1">Cell inner membrane</location>
        <topology evidence="1">Multi-pass membrane protein</topology>
    </subcellularLocation>
</comment>
<dbReference type="GO" id="GO:0005886">
    <property type="term" value="C:plasma membrane"/>
    <property type="evidence" value="ECO:0007669"/>
    <property type="project" value="UniProtKB-SubCell"/>
</dbReference>
<dbReference type="InParanoid" id="A0A5Q0BNZ8"/>
<dbReference type="Pfam" id="PF04143">
    <property type="entry name" value="Sulf_transp"/>
    <property type="match status" value="1"/>
</dbReference>
<evidence type="ECO:0000256" key="9">
    <source>
        <dbReference type="SAM" id="Phobius"/>
    </source>
</evidence>
<dbReference type="EMBL" id="CP044205">
    <property type="protein sequence ID" value="QFY44902.1"/>
    <property type="molecule type" value="Genomic_DNA"/>
</dbReference>
<dbReference type="KEGG" id="mmob:F6R98_01970"/>
<gene>
    <name evidence="10" type="ORF">F6R98_01970</name>
</gene>
<feature type="transmembrane region" description="Helical" evidence="9">
    <location>
        <begin position="46"/>
        <end position="63"/>
    </location>
</feature>
<keyword evidence="5 9" id="KW-0812">Transmembrane</keyword>
<dbReference type="OrthoDB" id="9814020at2"/>
<keyword evidence="4" id="KW-0997">Cell inner membrane</keyword>
<evidence type="ECO:0000313" key="10">
    <source>
        <dbReference type="EMBL" id="QFY44902.1"/>
    </source>
</evidence>
<reference evidence="10 11" key="1">
    <citation type="submission" date="2019-09" db="EMBL/GenBank/DDBJ databases">
        <title>Ecophysiology of the spiral-shaped methanotroph Methylospira mobilis as revealed by the complete genome sequence.</title>
        <authorList>
            <person name="Oshkin I.Y."/>
            <person name="Dedysh S.N."/>
            <person name="Miroshnikov K."/>
            <person name="Danilova O.V."/>
            <person name="Hakobyan A."/>
            <person name="Liesack W."/>
        </authorList>
    </citation>
    <scope>NUCLEOTIDE SEQUENCE [LARGE SCALE GENOMIC DNA]</scope>
    <source>
        <strain evidence="10 11">Shm1</strain>
    </source>
</reference>